<dbReference type="PANTHER" id="PTHR43179:SF12">
    <property type="entry name" value="GALACTOFURANOSYLTRANSFERASE GLFT2"/>
    <property type="match status" value="1"/>
</dbReference>
<dbReference type="CDD" id="cd04185">
    <property type="entry name" value="GT_2_like_b"/>
    <property type="match status" value="1"/>
</dbReference>
<reference evidence="6 7" key="1">
    <citation type="submission" date="2016-10" db="EMBL/GenBank/DDBJ databases">
        <authorList>
            <person name="de Groot N.N."/>
        </authorList>
    </citation>
    <scope>NUCLEOTIDE SEQUENCE [LARGE SCALE GENOMIC DNA]</scope>
    <source>
        <strain evidence="6 7">DSM 22788</strain>
    </source>
</reference>
<dbReference type="STRING" id="1079994.SAMN04488565_1274"/>
<comment type="pathway">
    <text evidence="1">Cell wall biogenesis; cell wall polysaccharide biosynthesis.</text>
</comment>
<protein>
    <submittedName>
        <fullName evidence="6">Glycosyltransferase, GT2 family</fullName>
    </submittedName>
</protein>
<dbReference type="InterPro" id="IPR001173">
    <property type="entry name" value="Glyco_trans_2-like"/>
</dbReference>
<dbReference type="Gene3D" id="3.90.550.10">
    <property type="entry name" value="Spore Coat Polysaccharide Biosynthesis Protein SpsA, Chain A"/>
    <property type="match status" value="1"/>
</dbReference>
<dbReference type="InterPro" id="IPR029044">
    <property type="entry name" value="Nucleotide-diphossugar_trans"/>
</dbReference>
<comment type="similarity">
    <text evidence="2">Belongs to the glycosyltransferase 2 family.</text>
</comment>
<name>A0A1H0YYC2_9MICO</name>
<dbReference type="RefSeq" id="WP_010154911.1">
    <property type="nucleotide sequence ID" value="NZ_FNKB01000001.1"/>
</dbReference>
<dbReference type="GO" id="GO:0016757">
    <property type="term" value="F:glycosyltransferase activity"/>
    <property type="evidence" value="ECO:0007669"/>
    <property type="project" value="UniProtKB-KW"/>
</dbReference>
<feature type="domain" description="Glycosyltransferase 2-like" evidence="5">
    <location>
        <begin position="34"/>
        <end position="134"/>
    </location>
</feature>
<dbReference type="AlphaFoldDB" id="A0A1H0YYC2"/>
<evidence type="ECO:0000256" key="3">
    <source>
        <dbReference type="ARBA" id="ARBA00022676"/>
    </source>
</evidence>
<dbReference type="eggNOG" id="COG1216">
    <property type="taxonomic scope" value="Bacteria"/>
</dbReference>
<dbReference type="Proteomes" id="UP000182690">
    <property type="component" value="Unassembled WGS sequence"/>
</dbReference>
<gene>
    <name evidence="6" type="ORF">SAMN04488565_1274</name>
</gene>
<accession>A0A1H0YYC2</accession>
<evidence type="ECO:0000256" key="4">
    <source>
        <dbReference type="ARBA" id="ARBA00022679"/>
    </source>
</evidence>
<dbReference type="PANTHER" id="PTHR43179">
    <property type="entry name" value="RHAMNOSYLTRANSFERASE WBBL"/>
    <property type="match status" value="1"/>
</dbReference>
<evidence type="ECO:0000259" key="5">
    <source>
        <dbReference type="Pfam" id="PF00535"/>
    </source>
</evidence>
<dbReference type="EMBL" id="FNKB01000001">
    <property type="protein sequence ID" value="SDQ19881.1"/>
    <property type="molecule type" value="Genomic_DNA"/>
</dbReference>
<dbReference type="SUPFAM" id="SSF53448">
    <property type="entry name" value="Nucleotide-diphospho-sugar transferases"/>
    <property type="match status" value="1"/>
</dbReference>
<evidence type="ECO:0000313" key="7">
    <source>
        <dbReference type="Proteomes" id="UP000182690"/>
    </source>
</evidence>
<evidence type="ECO:0000256" key="1">
    <source>
        <dbReference type="ARBA" id="ARBA00004776"/>
    </source>
</evidence>
<sequence>MTESESEFHPGTHPVPIVGAALSADSDRARVAAVIVTFNRLAKLPQTLATVSAQTHECDWIVVVNNASTDGTKEYLDGLDDPRLVVLHLDENLGGAGGFEHGMAHGVNLGADFVWIMDDDCYPDPDALATLLEQRDASSRALGREVPFACSMVKYIDGSLCEMNNPITTWDWPRAYLAGVKSLLVVECTFVSVLVPRWAIEEQGLPLGEYFIWFDDKEYTKRLTHAYGPGIIALDSEVVHDMGVNAGVNYRFIDESNVWKFEKGARNQASYRLRREGRVSYLMYYRRLFLEMREGGVAKPVRKRMFRALKAARSFDPQPRFPNDPRYRR</sequence>
<evidence type="ECO:0000313" key="6">
    <source>
        <dbReference type="EMBL" id="SDQ19881.1"/>
    </source>
</evidence>
<dbReference type="Pfam" id="PF00535">
    <property type="entry name" value="Glycos_transf_2"/>
    <property type="match status" value="1"/>
</dbReference>
<evidence type="ECO:0000256" key="2">
    <source>
        <dbReference type="ARBA" id="ARBA00006739"/>
    </source>
</evidence>
<proteinExistence type="inferred from homology"/>
<dbReference type="OrthoDB" id="7665907at2"/>
<keyword evidence="3" id="KW-0328">Glycosyltransferase</keyword>
<organism evidence="6 7">
    <name type="scientific">Leucobacter chromiiresistens</name>
    <dbReference type="NCBI Taxonomy" id="1079994"/>
    <lineage>
        <taxon>Bacteria</taxon>
        <taxon>Bacillati</taxon>
        <taxon>Actinomycetota</taxon>
        <taxon>Actinomycetes</taxon>
        <taxon>Micrococcales</taxon>
        <taxon>Microbacteriaceae</taxon>
        <taxon>Leucobacter</taxon>
    </lineage>
</organism>
<keyword evidence="4 6" id="KW-0808">Transferase</keyword>